<organism evidence="2 3">
    <name type="scientific">Sphingomonas daechungensis</name>
    <dbReference type="NCBI Taxonomy" id="1176646"/>
    <lineage>
        <taxon>Bacteria</taxon>
        <taxon>Pseudomonadati</taxon>
        <taxon>Pseudomonadota</taxon>
        <taxon>Alphaproteobacteria</taxon>
        <taxon>Sphingomonadales</taxon>
        <taxon>Sphingomonadaceae</taxon>
        <taxon>Sphingomonas</taxon>
    </lineage>
</organism>
<dbReference type="PANTHER" id="PTHR34075">
    <property type="entry name" value="BLR3430 PROTEIN"/>
    <property type="match status" value="1"/>
</dbReference>
<protein>
    <submittedName>
        <fullName evidence="2">OB-fold domain-containing protein</fullName>
    </submittedName>
</protein>
<accession>A0ABX6T4F3</accession>
<dbReference type="InterPro" id="IPR012340">
    <property type="entry name" value="NA-bd_OB-fold"/>
</dbReference>
<dbReference type="SUPFAM" id="SSF50249">
    <property type="entry name" value="Nucleic acid-binding proteins"/>
    <property type="match status" value="1"/>
</dbReference>
<feature type="domain" description="ChsH2 C-terminal OB-fold" evidence="1">
    <location>
        <begin position="45"/>
        <end position="104"/>
    </location>
</feature>
<dbReference type="Pfam" id="PF01796">
    <property type="entry name" value="OB_ChsH2_C"/>
    <property type="match status" value="1"/>
</dbReference>
<dbReference type="PANTHER" id="PTHR34075:SF5">
    <property type="entry name" value="BLR3430 PROTEIN"/>
    <property type="match status" value="1"/>
</dbReference>
<keyword evidence="3" id="KW-1185">Reference proteome</keyword>
<dbReference type="Proteomes" id="UP000516134">
    <property type="component" value="Chromosome"/>
</dbReference>
<evidence type="ECO:0000313" key="3">
    <source>
        <dbReference type="Proteomes" id="UP000516134"/>
    </source>
</evidence>
<evidence type="ECO:0000259" key="1">
    <source>
        <dbReference type="Pfam" id="PF01796"/>
    </source>
</evidence>
<proteinExistence type="predicted"/>
<gene>
    <name evidence="2" type="ORF">H9L15_09780</name>
</gene>
<dbReference type="RefSeq" id="WP_187713960.1">
    <property type="nucleotide sequence ID" value="NZ_BAABJC010000001.1"/>
</dbReference>
<evidence type="ECO:0000313" key="2">
    <source>
        <dbReference type="EMBL" id="QNP42528.1"/>
    </source>
</evidence>
<name>A0ABX6T4F3_9SPHN</name>
<dbReference type="EMBL" id="CP060780">
    <property type="protein sequence ID" value="QNP42528.1"/>
    <property type="molecule type" value="Genomic_DNA"/>
</dbReference>
<dbReference type="InterPro" id="IPR052513">
    <property type="entry name" value="Thioester_dehydratase-like"/>
</dbReference>
<reference evidence="2 3" key="1">
    <citation type="submission" date="2020-08" db="EMBL/GenBank/DDBJ databases">
        <title>Genome sequence of Sphingomonas daechungensis KACC 18115T.</title>
        <authorList>
            <person name="Hyun D.-W."/>
            <person name="Bae J.-W."/>
        </authorList>
    </citation>
    <scope>NUCLEOTIDE SEQUENCE [LARGE SCALE GENOMIC DNA]</scope>
    <source>
        <strain evidence="2 3">KACC 18115</strain>
    </source>
</reference>
<dbReference type="InterPro" id="IPR002878">
    <property type="entry name" value="ChsH2_C"/>
</dbReference>
<sequence length="118" mass="12870">MGPEQQWREALGRGEFRLQRAIASGRVFFPPRVAEPGTGDRDWEWVSASGEGVVHSVTVVNPRPPEDAYAVVLVDLAEEVRVMSNVVGVAPNQIHIGMPVRATIRGRGTNAILLFEPA</sequence>